<dbReference type="PANTHER" id="PTHR10357">
    <property type="entry name" value="ALPHA-AMYLASE FAMILY MEMBER"/>
    <property type="match status" value="1"/>
</dbReference>
<dbReference type="Gene3D" id="3.90.400.10">
    <property type="entry name" value="Oligo-1,6-glucosidase, Domain 2"/>
    <property type="match status" value="1"/>
</dbReference>
<reference evidence="6" key="1">
    <citation type="submission" date="2013-03" db="EMBL/GenBank/DDBJ databases">
        <title>The Genome Sequence of Anopheles epiroticus epiroticus2.</title>
        <authorList>
            <consortium name="The Broad Institute Genomics Platform"/>
            <person name="Neafsey D.E."/>
            <person name="Howell P."/>
            <person name="Walker B."/>
            <person name="Young S.K."/>
            <person name="Zeng Q."/>
            <person name="Gargeya S."/>
            <person name="Fitzgerald M."/>
            <person name="Haas B."/>
            <person name="Abouelleil A."/>
            <person name="Allen A.W."/>
            <person name="Alvarado L."/>
            <person name="Arachchi H.M."/>
            <person name="Berlin A.M."/>
            <person name="Chapman S.B."/>
            <person name="Gainer-Dewar J."/>
            <person name="Goldberg J."/>
            <person name="Griggs A."/>
            <person name="Gujja S."/>
            <person name="Hansen M."/>
            <person name="Howarth C."/>
            <person name="Imamovic A."/>
            <person name="Ireland A."/>
            <person name="Larimer J."/>
            <person name="McCowan C."/>
            <person name="Murphy C."/>
            <person name="Pearson M."/>
            <person name="Poon T.W."/>
            <person name="Priest M."/>
            <person name="Roberts A."/>
            <person name="Saif S."/>
            <person name="Shea T."/>
            <person name="Sisk P."/>
            <person name="Sykes S."/>
            <person name="Wortman J."/>
            <person name="Nusbaum C."/>
            <person name="Birren B."/>
        </authorList>
    </citation>
    <scope>NUCLEOTIDE SEQUENCE [LARGE SCALE GENOMIC DNA]</scope>
    <source>
        <strain evidence="6">Epiroticus2</strain>
    </source>
</reference>
<dbReference type="Proteomes" id="UP000075885">
    <property type="component" value="Unassembled WGS sequence"/>
</dbReference>
<dbReference type="Pfam" id="PF00128">
    <property type="entry name" value="Alpha-amylase"/>
    <property type="match status" value="1"/>
</dbReference>
<dbReference type="GO" id="GO:0005975">
    <property type="term" value="P:carbohydrate metabolic process"/>
    <property type="evidence" value="ECO:0007669"/>
    <property type="project" value="InterPro"/>
</dbReference>
<dbReference type="InterPro" id="IPR006047">
    <property type="entry name" value="GH13_cat_dom"/>
</dbReference>
<evidence type="ECO:0000313" key="6">
    <source>
        <dbReference type="Proteomes" id="UP000075885"/>
    </source>
</evidence>
<dbReference type="EC" id="3.2.1.20" evidence="2"/>
<keyword evidence="6" id="KW-1185">Reference proteome</keyword>
<protein>
    <recommendedName>
        <fullName evidence="2">alpha-glucosidase</fullName>
        <ecNumber evidence="2">3.2.1.20</ecNumber>
    </recommendedName>
</protein>
<evidence type="ECO:0000256" key="3">
    <source>
        <dbReference type="ARBA" id="ARBA00022729"/>
    </source>
</evidence>
<dbReference type="STRING" id="199890.A0A240PM28"/>
<keyword evidence="3" id="KW-0732">Signal</keyword>
<dbReference type="AlphaFoldDB" id="A0A240PM28"/>
<sequence length="653" mass="74156">MTDINRLMENFPVIEVTFSQPFPHAMVLLALALAGFVALQTLCQVQAYVDTATVHPSRQDMLSPGKWWESAVLYQLLPRSFRDSDGDGSGDLAGLLERFDHLIELGVTGICLGPVFRSPMRDGGYDTADFRDVDPLYGSVEELDELLERAHAAGLKVVLDFIPNHTSEQHDWFQKSVRKNEAYRDYYILREGIEQADEKEHAVPNNWQSLYHRSAWSRNVRGSEFYLHQFGTTEPDLNYRSAKVRQEMEDVMRFWLDRGVDGLRLLQVNHLHEDAQFSDEPLIDPTGAISYENMQHIHTRDLYDNYVLAFDWRTLFDEYVSPKEGGTGRSKLMITSAYTDSLESTLKWFGIGNRVGAHIAQNFGLLREITNASRAEDLQRVIDGWLNGLPPNGVGNWVLSNGDYRRVATRFGRERAAGLAMLCFSLPGTIFVYYGDEIGMEDNEQITWKQTQDPLGCTNGTVYRQHSRDPARTPFQWDATNEWAGFSARTQAGKEPWLPVGSNFATRNLAKEKASNRSMYHLYRELIAWHRQSVTLRYGSYQSFALPNNVFAVLRSLLGEKEYATVLNLNSHLVTFNLSRVHPRAKRASVAFASLEGTHSLGESLQDVTNIDLGSYETVILELSSAVSWMRAFDCLLAVTMGGLVCNNWIRFK</sequence>
<proteinExistence type="predicted"/>
<dbReference type="GO" id="GO:0004558">
    <property type="term" value="F:alpha-1,4-glucosidase activity"/>
    <property type="evidence" value="ECO:0007669"/>
    <property type="project" value="UniProtKB-EC"/>
</dbReference>
<dbReference type="InterPro" id="IPR017853">
    <property type="entry name" value="GH"/>
</dbReference>
<dbReference type="InterPro" id="IPR045857">
    <property type="entry name" value="O16G_dom_2"/>
</dbReference>
<dbReference type="PANTHER" id="PTHR10357:SF179">
    <property type="entry name" value="NEUTRAL AND BASIC AMINO ACID TRANSPORT PROTEIN RBAT"/>
    <property type="match status" value="1"/>
</dbReference>
<dbReference type="VEuPathDB" id="VectorBase:AEPI015320"/>
<evidence type="ECO:0000256" key="1">
    <source>
        <dbReference type="ARBA" id="ARBA00001657"/>
    </source>
</evidence>
<dbReference type="Gene3D" id="3.20.20.80">
    <property type="entry name" value="Glycosidases"/>
    <property type="match status" value="1"/>
</dbReference>
<dbReference type="InterPro" id="IPR013780">
    <property type="entry name" value="Glyco_hydro_b"/>
</dbReference>
<name>A0A240PM28_9DIPT</name>
<reference evidence="5" key="2">
    <citation type="submission" date="2020-05" db="UniProtKB">
        <authorList>
            <consortium name="EnsemblMetazoa"/>
        </authorList>
    </citation>
    <scope>IDENTIFICATION</scope>
    <source>
        <strain evidence="5">Epiroticus2</strain>
    </source>
</reference>
<dbReference type="EnsemblMetazoa" id="AEPI015320-RA">
    <property type="protein sequence ID" value="AEPI015320-PA"/>
    <property type="gene ID" value="AEPI015320"/>
</dbReference>
<comment type="catalytic activity">
    <reaction evidence="1">
        <text>Hydrolysis of terminal, non-reducing (1-&gt;4)-linked alpha-D-glucose residues with release of alpha-D-glucose.</text>
        <dbReference type="EC" id="3.2.1.20"/>
    </reaction>
</comment>
<dbReference type="Gene3D" id="2.60.40.1180">
    <property type="entry name" value="Golgi alpha-mannosidase II"/>
    <property type="match status" value="1"/>
</dbReference>
<organism evidence="5 6">
    <name type="scientific">Anopheles epiroticus</name>
    <dbReference type="NCBI Taxonomy" id="199890"/>
    <lineage>
        <taxon>Eukaryota</taxon>
        <taxon>Metazoa</taxon>
        <taxon>Ecdysozoa</taxon>
        <taxon>Arthropoda</taxon>
        <taxon>Hexapoda</taxon>
        <taxon>Insecta</taxon>
        <taxon>Pterygota</taxon>
        <taxon>Neoptera</taxon>
        <taxon>Endopterygota</taxon>
        <taxon>Diptera</taxon>
        <taxon>Nematocera</taxon>
        <taxon>Culicoidea</taxon>
        <taxon>Culicidae</taxon>
        <taxon>Anophelinae</taxon>
        <taxon>Anopheles</taxon>
    </lineage>
</organism>
<evidence type="ECO:0000313" key="5">
    <source>
        <dbReference type="EnsemblMetazoa" id="AEPI015320-PA"/>
    </source>
</evidence>
<feature type="domain" description="Glycosyl hydrolase family 13 catalytic" evidence="4">
    <location>
        <begin position="75"/>
        <end position="472"/>
    </location>
</feature>
<evidence type="ECO:0000259" key="4">
    <source>
        <dbReference type="SMART" id="SM00642"/>
    </source>
</evidence>
<dbReference type="SUPFAM" id="SSF51445">
    <property type="entry name" value="(Trans)glycosidases"/>
    <property type="match status" value="1"/>
</dbReference>
<accession>A0A240PM28</accession>
<evidence type="ECO:0000256" key="2">
    <source>
        <dbReference type="ARBA" id="ARBA00012741"/>
    </source>
</evidence>
<dbReference type="SMART" id="SM00642">
    <property type="entry name" value="Aamy"/>
    <property type="match status" value="1"/>
</dbReference>